<evidence type="ECO:0000313" key="2">
    <source>
        <dbReference type="Proteomes" id="UP000289340"/>
    </source>
</evidence>
<proteinExistence type="predicted"/>
<gene>
    <name evidence="1" type="ORF">D0Y65_025719</name>
</gene>
<reference evidence="1 2" key="1">
    <citation type="submission" date="2018-09" db="EMBL/GenBank/DDBJ databases">
        <title>A high-quality reference genome of wild soybean provides a powerful tool to mine soybean genomes.</title>
        <authorList>
            <person name="Xie M."/>
            <person name="Chung C.Y.L."/>
            <person name="Li M.-W."/>
            <person name="Wong F.-L."/>
            <person name="Chan T.-F."/>
            <person name="Lam H.-M."/>
        </authorList>
    </citation>
    <scope>NUCLEOTIDE SEQUENCE [LARGE SCALE GENOMIC DNA]</scope>
    <source>
        <strain evidence="2">cv. W05</strain>
        <tissue evidence="1">Hypocotyl of etiolated seedlings</tissue>
    </source>
</reference>
<sequence>MIVILCRRQRTSSEPSISLSPLSRRDLEAFHPGVALQELVQNLHLVSYLTVIGDSHSAPSHTSIVV</sequence>
<dbReference type="EMBL" id="QZWG01000010">
    <property type="protein sequence ID" value="RZB85212.1"/>
    <property type="molecule type" value="Genomic_DNA"/>
</dbReference>
<evidence type="ECO:0000313" key="1">
    <source>
        <dbReference type="EMBL" id="RZB85212.1"/>
    </source>
</evidence>
<dbReference type="AlphaFoldDB" id="A0A445IH56"/>
<dbReference type="Proteomes" id="UP000289340">
    <property type="component" value="Chromosome 10"/>
</dbReference>
<comment type="caution">
    <text evidence="1">The sequence shown here is derived from an EMBL/GenBank/DDBJ whole genome shotgun (WGS) entry which is preliminary data.</text>
</comment>
<keyword evidence="2" id="KW-1185">Reference proteome</keyword>
<name>A0A445IH56_GLYSO</name>
<accession>A0A445IH56</accession>
<protein>
    <submittedName>
        <fullName evidence="1">Uncharacterized protein</fullName>
    </submittedName>
</protein>
<organism evidence="1 2">
    <name type="scientific">Glycine soja</name>
    <name type="common">Wild soybean</name>
    <dbReference type="NCBI Taxonomy" id="3848"/>
    <lineage>
        <taxon>Eukaryota</taxon>
        <taxon>Viridiplantae</taxon>
        <taxon>Streptophyta</taxon>
        <taxon>Embryophyta</taxon>
        <taxon>Tracheophyta</taxon>
        <taxon>Spermatophyta</taxon>
        <taxon>Magnoliopsida</taxon>
        <taxon>eudicotyledons</taxon>
        <taxon>Gunneridae</taxon>
        <taxon>Pentapetalae</taxon>
        <taxon>rosids</taxon>
        <taxon>fabids</taxon>
        <taxon>Fabales</taxon>
        <taxon>Fabaceae</taxon>
        <taxon>Papilionoideae</taxon>
        <taxon>50 kb inversion clade</taxon>
        <taxon>NPAAA clade</taxon>
        <taxon>indigoferoid/millettioid clade</taxon>
        <taxon>Phaseoleae</taxon>
        <taxon>Glycine</taxon>
        <taxon>Glycine subgen. Soja</taxon>
    </lineage>
</organism>